<sequence>MKIINKQAGVGMVEVLVALVLLAIGVLGFAALQLKAVEAGEEALLRSQATLLLRGLTESIRANPNGQSFYPAKVQSYAGITSSPSEPKSCIDTTCTAEQMATYDAFLVARSASNVGINITMATCPGIQSTNRQCLFAGWNGTKFSAGNYTACMNSSGIYVNNAKCLMMEAY</sequence>
<dbReference type="Proteomes" id="UP000013148">
    <property type="component" value="Unassembled WGS sequence"/>
</dbReference>
<dbReference type="HOGENOM" id="CLU_103234_1_0_6"/>
<protein>
    <submittedName>
        <fullName evidence="2">Type IV pilus modification protein PilV</fullName>
    </submittedName>
</protein>
<dbReference type="RefSeq" id="WP_004818639.1">
    <property type="nucleotide sequence ID" value="NZ_KB849456.1"/>
</dbReference>
<evidence type="ECO:0000313" key="2">
    <source>
        <dbReference type="EMBL" id="ENV17952.1"/>
    </source>
</evidence>
<gene>
    <name evidence="2" type="ORF">F964_01268</name>
</gene>
<keyword evidence="3" id="KW-1185">Reference proteome</keyword>
<reference evidence="2 3" key="1">
    <citation type="submission" date="2013-02" db="EMBL/GenBank/DDBJ databases">
        <title>The Genome Sequence of Acinetobacter guillouiae NIPH 991.</title>
        <authorList>
            <consortium name="The Broad Institute Genome Sequencing Platform"/>
            <consortium name="The Broad Institute Genome Sequencing Center for Infectious Disease"/>
            <person name="Cerqueira G."/>
            <person name="Feldgarden M."/>
            <person name="Courvalin P."/>
            <person name="Perichon B."/>
            <person name="Grillot-Courvalin C."/>
            <person name="Clermont D."/>
            <person name="Rocha E."/>
            <person name="Yoon E.-J."/>
            <person name="Nemec A."/>
            <person name="Walker B."/>
            <person name="Young S.K."/>
            <person name="Zeng Q."/>
            <person name="Gargeya S."/>
            <person name="Fitzgerald M."/>
            <person name="Haas B."/>
            <person name="Abouelleil A."/>
            <person name="Alvarado L."/>
            <person name="Arachchi H.M."/>
            <person name="Berlin A.M."/>
            <person name="Chapman S.B."/>
            <person name="Dewar J."/>
            <person name="Goldberg J."/>
            <person name="Griggs A."/>
            <person name="Gujja S."/>
            <person name="Hansen M."/>
            <person name="Howarth C."/>
            <person name="Imamovic A."/>
            <person name="Larimer J."/>
            <person name="McCowan C."/>
            <person name="Murphy C."/>
            <person name="Neiman D."/>
            <person name="Pearson M."/>
            <person name="Priest M."/>
            <person name="Roberts A."/>
            <person name="Saif S."/>
            <person name="Shea T."/>
            <person name="Sisk P."/>
            <person name="Sykes S."/>
            <person name="Wortman J."/>
            <person name="Nusbaum C."/>
            <person name="Birren B."/>
        </authorList>
    </citation>
    <scope>NUCLEOTIDE SEQUENCE [LARGE SCALE GENOMIC DNA]</scope>
    <source>
        <strain evidence="2 3">NIPH 991</strain>
    </source>
</reference>
<evidence type="ECO:0000259" key="1">
    <source>
        <dbReference type="Pfam" id="PF22150"/>
    </source>
</evidence>
<dbReference type="Pfam" id="PF22150">
    <property type="entry name" value="Tt1218-like"/>
    <property type="match status" value="1"/>
</dbReference>
<comment type="caution">
    <text evidence="2">The sequence shown here is derived from an EMBL/GenBank/DDBJ whole genome shotgun (WGS) entry which is preliminary data.</text>
</comment>
<dbReference type="InterPro" id="IPR013362">
    <property type="entry name" value="Pilus_4_PilV"/>
</dbReference>
<name>N8X0N8_ACIGI</name>
<accession>N8X0N8</accession>
<evidence type="ECO:0000313" key="3">
    <source>
        <dbReference type="Proteomes" id="UP000013148"/>
    </source>
</evidence>
<dbReference type="PATRIC" id="fig|1217656.3.peg.1236"/>
<dbReference type="Pfam" id="PF07963">
    <property type="entry name" value="N_methyl"/>
    <property type="match status" value="1"/>
</dbReference>
<dbReference type="NCBIfam" id="TIGR02523">
    <property type="entry name" value="type_IV_pilV"/>
    <property type="match status" value="1"/>
</dbReference>
<dbReference type="EMBL" id="APPJ01000009">
    <property type="protein sequence ID" value="ENV17952.1"/>
    <property type="molecule type" value="Genomic_DNA"/>
</dbReference>
<dbReference type="InterPro" id="IPR012902">
    <property type="entry name" value="N_methyl_site"/>
</dbReference>
<dbReference type="AlphaFoldDB" id="N8X0N8"/>
<dbReference type="InterPro" id="IPR054402">
    <property type="entry name" value="Tt1218-like_dom"/>
</dbReference>
<dbReference type="eggNOG" id="COG4967">
    <property type="taxonomic scope" value="Bacteria"/>
</dbReference>
<feature type="domain" description="Type IV pilin Tt1218-like" evidence="1">
    <location>
        <begin position="31"/>
        <end position="105"/>
    </location>
</feature>
<organism evidence="2 3">
    <name type="scientific">Acinetobacter guillouiae NIPH 991</name>
    <dbReference type="NCBI Taxonomy" id="1217656"/>
    <lineage>
        <taxon>Bacteria</taxon>
        <taxon>Pseudomonadati</taxon>
        <taxon>Pseudomonadota</taxon>
        <taxon>Gammaproteobacteria</taxon>
        <taxon>Moraxellales</taxon>
        <taxon>Moraxellaceae</taxon>
        <taxon>Acinetobacter</taxon>
    </lineage>
</organism>
<proteinExistence type="predicted"/>